<protein>
    <submittedName>
        <fullName evidence="1">Uncharacterized protein</fullName>
    </submittedName>
</protein>
<sequence length="37" mass="4086">MGIATGANILDPALAKQGQRRIEWALQEMPVLYGLME</sequence>
<name>A0A0T5Z417_9GAMM</name>
<evidence type="ECO:0000313" key="1">
    <source>
        <dbReference type="EMBL" id="KRT57658.1"/>
    </source>
</evidence>
<proteinExistence type="predicted"/>
<reference evidence="1 2" key="1">
    <citation type="submission" date="2015-11" db="EMBL/GenBank/DDBJ databases">
        <title>The genome of Candidatus Endoriftia persephone in Ridgeia piscesae and population structure of the North Eastern Pacific vestimentiferan symbionts.</title>
        <authorList>
            <person name="Perez M."/>
            <person name="Juniper K.S."/>
        </authorList>
    </citation>
    <scope>NUCLEOTIDE SEQUENCE [LARGE SCALE GENOMIC DNA]</scope>
    <source>
        <strain evidence="1">Ind10</strain>
    </source>
</reference>
<organism evidence="1 2">
    <name type="scientific">endosymbiont of Ridgeia piscesae</name>
    <dbReference type="NCBI Taxonomy" id="54398"/>
    <lineage>
        <taxon>Bacteria</taxon>
        <taxon>Pseudomonadati</taxon>
        <taxon>Pseudomonadota</taxon>
        <taxon>Gammaproteobacteria</taxon>
        <taxon>sulfur-oxidizing symbionts</taxon>
    </lineage>
</organism>
<dbReference type="Proteomes" id="UP000051276">
    <property type="component" value="Unassembled WGS sequence"/>
</dbReference>
<accession>A0A0T5Z417</accession>
<dbReference type="EMBL" id="LMXI01000496">
    <property type="protein sequence ID" value="KRT57658.1"/>
    <property type="molecule type" value="Genomic_DNA"/>
</dbReference>
<dbReference type="AlphaFoldDB" id="A0A0T5Z417"/>
<dbReference type="SUPFAM" id="SSF52283">
    <property type="entry name" value="Formate/glycerate dehydrogenase catalytic domain-like"/>
    <property type="match status" value="1"/>
</dbReference>
<comment type="caution">
    <text evidence="1">The sequence shown here is derived from an EMBL/GenBank/DDBJ whole genome shotgun (WGS) entry which is preliminary data.</text>
</comment>
<gene>
    <name evidence="1" type="ORF">Ga0076813_11982</name>
</gene>
<evidence type="ECO:0000313" key="2">
    <source>
        <dbReference type="Proteomes" id="UP000051276"/>
    </source>
</evidence>